<gene>
    <name evidence="2" type="ORF">S06H3_54227</name>
</gene>
<protein>
    <recommendedName>
        <fullName evidence="3">DUF4760 domain-containing protein</fullName>
    </recommendedName>
</protein>
<comment type="caution">
    <text evidence="2">The sequence shown here is derived from an EMBL/GenBank/DDBJ whole genome shotgun (WGS) entry which is preliminary data.</text>
</comment>
<dbReference type="EMBL" id="BARV01034661">
    <property type="protein sequence ID" value="GAI49293.1"/>
    <property type="molecule type" value="Genomic_DNA"/>
</dbReference>
<dbReference type="AlphaFoldDB" id="X1P091"/>
<accession>X1P091</accession>
<sequence>MQCLMEWLTFINQYVSTTILAISVLVGIIMGWVKINQVKTGQASNAYQNIMNASYELERVYLKYPRLYLGMRRKKEDVDSRKLTKEQKSQLDWVAFMTLDFFDNLLYQKNKGVIKRDSEVWSTWEHFIRMEFRHCPYLCELLKDNPKLYTLELMYLAESSQEEEPVS</sequence>
<keyword evidence="1" id="KW-0812">Transmembrane</keyword>
<evidence type="ECO:0008006" key="3">
    <source>
        <dbReference type="Google" id="ProtNLM"/>
    </source>
</evidence>
<keyword evidence="1" id="KW-1133">Transmembrane helix</keyword>
<reference evidence="2" key="1">
    <citation type="journal article" date="2014" name="Front. Microbiol.">
        <title>High frequency of phylogenetically diverse reductive dehalogenase-homologous genes in deep subseafloor sedimentary metagenomes.</title>
        <authorList>
            <person name="Kawai M."/>
            <person name="Futagami T."/>
            <person name="Toyoda A."/>
            <person name="Takaki Y."/>
            <person name="Nishi S."/>
            <person name="Hori S."/>
            <person name="Arai W."/>
            <person name="Tsubouchi T."/>
            <person name="Morono Y."/>
            <person name="Uchiyama I."/>
            <person name="Ito T."/>
            <person name="Fujiyama A."/>
            <person name="Inagaki F."/>
            <person name="Takami H."/>
        </authorList>
    </citation>
    <scope>NUCLEOTIDE SEQUENCE</scope>
    <source>
        <strain evidence="2">Expedition CK06-06</strain>
    </source>
</reference>
<proteinExistence type="predicted"/>
<keyword evidence="1" id="KW-0472">Membrane</keyword>
<name>X1P091_9ZZZZ</name>
<feature type="transmembrane region" description="Helical" evidence="1">
    <location>
        <begin position="14"/>
        <end position="33"/>
    </location>
</feature>
<evidence type="ECO:0000256" key="1">
    <source>
        <dbReference type="SAM" id="Phobius"/>
    </source>
</evidence>
<organism evidence="2">
    <name type="scientific">marine sediment metagenome</name>
    <dbReference type="NCBI Taxonomy" id="412755"/>
    <lineage>
        <taxon>unclassified sequences</taxon>
        <taxon>metagenomes</taxon>
        <taxon>ecological metagenomes</taxon>
    </lineage>
</organism>
<evidence type="ECO:0000313" key="2">
    <source>
        <dbReference type="EMBL" id="GAI49293.1"/>
    </source>
</evidence>